<feature type="domain" description="DUF1330" evidence="1">
    <location>
        <begin position="3"/>
        <end position="95"/>
    </location>
</feature>
<dbReference type="OrthoDB" id="9806380at2"/>
<keyword evidence="3" id="KW-1185">Reference proteome</keyword>
<dbReference type="InterPro" id="IPR011008">
    <property type="entry name" value="Dimeric_a/b-barrel"/>
</dbReference>
<dbReference type="Proteomes" id="UP000035444">
    <property type="component" value="Unassembled WGS sequence"/>
</dbReference>
<accession>A0A0H2MDR8</accession>
<comment type="caution">
    <text evidence="2">The sequence shown here is derived from an EMBL/GenBank/DDBJ whole genome shotgun (WGS) entry which is preliminary data.</text>
</comment>
<dbReference type="PANTHER" id="PTHR41521:SF4">
    <property type="entry name" value="BLR0684 PROTEIN"/>
    <property type="match status" value="1"/>
</dbReference>
<gene>
    <name evidence="2" type="ORF">WH96_11425</name>
</gene>
<dbReference type="Pfam" id="PF07045">
    <property type="entry name" value="DUF1330"/>
    <property type="match status" value="1"/>
</dbReference>
<dbReference type="RefSeq" id="WP_047764326.1">
    <property type="nucleotide sequence ID" value="NZ_LAQL01000007.1"/>
</dbReference>
<name>A0A0H2MDR8_9PROT</name>
<dbReference type="PATRIC" id="fig|1489064.4.peg.3600"/>
<proteinExistence type="predicted"/>
<dbReference type="STRING" id="1489064.WH96_11425"/>
<evidence type="ECO:0000313" key="3">
    <source>
        <dbReference type="Proteomes" id="UP000035444"/>
    </source>
</evidence>
<dbReference type="EMBL" id="LAQL01000007">
    <property type="protein sequence ID" value="KLN60361.1"/>
    <property type="molecule type" value="Genomic_DNA"/>
</dbReference>
<dbReference type="PANTHER" id="PTHR41521">
    <property type="match status" value="1"/>
</dbReference>
<organism evidence="2 3">
    <name type="scientific">Kiloniella spongiae</name>
    <dbReference type="NCBI Taxonomy" id="1489064"/>
    <lineage>
        <taxon>Bacteria</taxon>
        <taxon>Pseudomonadati</taxon>
        <taxon>Pseudomonadota</taxon>
        <taxon>Alphaproteobacteria</taxon>
        <taxon>Rhodospirillales</taxon>
        <taxon>Kiloniellaceae</taxon>
        <taxon>Kiloniella</taxon>
    </lineage>
</organism>
<dbReference type="Gene3D" id="3.30.70.100">
    <property type="match status" value="1"/>
</dbReference>
<evidence type="ECO:0000313" key="2">
    <source>
        <dbReference type="EMBL" id="KLN60361.1"/>
    </source>
</evidence>
<sequence>MTKAYWIAHVTVTDPNKYKSYMAMAPEAFRRHGARFLARGGMVTTFEGQEFDRHVVIEFDSIDQARACYNSPEYQMAKKERDGACIASVTIVEGIGDINSI</sequence>
<dbReference type="SUPFAM" id="SSF54909">
    <property type="entry name" value="Dimeric alpha+beta barrel"/>
    <property type="match status" value="1"/>
</dbReference>
<reference evidence="2 3" key="1">
    <citation type="submission" date="2015-03" db="EMBL/GenBank/DDBJ databases">
        <title>Genome Sequence of Kiloniella spongiae MEBiC09566, isolated from a marine sponge.</title>
        <authorList>
            <person name="Shao Z."/>
            <person name="Wang L."/>
            <person name="Li X."/>
        </authorList>
    </citation>
    <scope>NUCLEOTIDE SEQUENCE [LARGE SCALE GENOMIC DNA]</scope>
    <source>
        <strain evidence="2 3">MEBiC09566</strain>
    </source>
</reference>
<protein>
    <recommendedName>
        <fullName evidence="1">DUF1330 domain-containing protein</fullName>
    </recommendedName>
</protein>
<dbReference type="AlphaFoldDB" id="A0A0H2MDR8"/>
<dbReference type="InterPro" id="IPR010753">
    <property type="entry name" value="DUF1330"/>
</dbReference>
<evidence type="ECO:0000259" key="1">
    <source>
        <dbReference type="Pfam" id="PF07045"/>
    </source>
</evidence>